<evidence type="ECO:0000256" key="1">
    <source>
        <dbReference type="ARBA" id="ARBA00004651"/>
    </source>
</evidence>
<sequence>MWRHRTPLDRLKTAEAGKRPARRPLLLRVAHRLGRWAPLMAVVRYRPLLHRAGLIGRLRPEEVFGLKVLLGSGATVAFLPLFARGSLSGVAVLAAALAGFFLPDIWLRVQIAARRRQAARTLPDFVDLLAATVSAGLSMDAAIDRIVRRFPGPLAEEFRRYLWEVQLGQSRSNALFALADRIGSDDLRLLAMALTQADLFGLPVANVLRAQAEDLRDRRFQRARERARRAPMLMLPAIALCFCPVMMLLLFTPLVLRLRAAGLLRVFGF</sequence>
<keyword evidence="4 6" id="KW-1133">Transmembrane helix</keyword>
<evidence type="ECO:0000256" key="4">
    <source>
        <dbReference type="ARBA" id="ARBA00022989"/>
    </source>
</evidence>
<proteinExistence type="predicted"/>
<keyword evidence="3 6" id="KW-0812">Transmembrane</keyword>
<protein>
    <recommendedName>
        <fullName evidence="7">Type II secretion system protein GspF domain-containing protein</fullName>
    </recommendedName>
</protein>
<feature type="transmembrane region" description="Helical" evidence="6">
    <location>
        <begin position="232"/>
        <end position="256"/>
    </location>
</feature>
<reference evidence="9" key="1">
    <citation type="submission" date="2017-09" db="EMBL/GenBank/DDBJ databases">
        <title>Metaegenomics of thermophilic ammonia-oxidizing enrichment culture.</title>
        <authorList>
            <person name="Kato S."/>
            <person name="Suzuki K."/>
        </authorList>
    </citation>
    <scope>NUCLEOTIDE SEQUENCE [LARGE SCALE GENOMIC DNA]</scope>
</reference>
<feature type="transmembrane region" description="Helical" evidence="6">
    <location>
        <begin position="89"/>
        <end position="107"/>
    </location>
</feature>
<dbReference type="EMBL" id="BEHT01000002">
    <property type="protein sequence ID" value="GBC97787.1"/>
    <property type="molecule type" value="Genomic_DNA"/>
</dbReference>
<gene>
    <name evidence="8" type="ORF">HRbin17_00278</name>
</gene>
<dbReference type="PANTHER" id="PTHR35007:SF2">
    <property type="entry name" value="PILUS ASSEMBLE PROTEIN"/>
    <property type="match status" value="1"/>
</dbReference>
<evidence type="ECO:0000313" key="8">
    <source>
        <dbReference type="EMBL" id="GBC97787.1"/>
    </source>
</evidence>
<dbReference type="AlphaFoldDB" id="A0A2H5X9K4"/>
<evidence type="ECO:0000256" key="3">
    <source>
        <dbReference type="ARBA" id="ARBA00022692"/>
    </source>
</evidence>
<comment type="subcellular location">
    <subcellularLocation>
        <location evidence="1">Cell membrane</location>
        <topology evidence="1">Multi-pass membrane protein</topology>
    </subcellularLocation>
</comment>
<evidence type="ECO:0000256" key="2">
    <source>
        <dbReference type="ARBA" id="ARBA00022475"/>
    </source>
</evidence>
<name>A0A2H5X9K4_9BACT</name>
<evidence type="ECO:0000259" key="7">
    <source>
        <dbReference type="Pfam" id="PF00482"/>
    </source>
</evidence>
<feature type="domain" description="Type II secretion system protein GspF" evidence="7">
    <location>
        <begin position="125"/>
        <end position="250"/>
    </location>
</feature>
<comment type="caution">
    <text evidence="8">The sequence shown here is derived from an EMBL/GenBank/DDBJ whole genome shotgun (WGS) entry which is preliminary data.</text>
</comment>
<dbReference type="GO" id="GO:0005886">
    <property type="term" value="C:plasma membrane"/>
    <property type="evidence" value="ECO:0007669"/>
    <property type="project" value="UniProtKB-SubCell"/>
</dbReference>
<dbReference type="InterPro" id="IPR018076">
    <property type="entry name" value="T2SS_GspF_dom"/>
</dbReference>
<accession>A0A2H5X9K4</accession>
<organism evidence="8 9">
    <name type="scientific">Candidatus Fervidibacter japonicus</name>
    <dbReference type="NCBI Taxonomy" id="2035412"/>
    <lineage>
        <taxon>Bacteria</taxon>
        <taxon>Candidatus Fervidibacterota</taxon>
        <taxon>Candidatus Fervidibacter</taxon>
    </lineage>
</organism>
<dbReference type="Proteomes" id="UP000236173">
    <property type="component" value="Unassembled WGS sequence"/>
</dbReference>
<evidence type="ECO:0000313" key="9">
    <source>
        <dbReference type="Proteomes" id="UP000236173"/>
    </source>
</evidence>
<keyword evidence="2" id="KW-1003">Cell membrane</keyword>
<evidence type="ECO:0000256" key="6">
    <source>
        <dbReference type="SAM" id="Phobius"/>
    </source>
</evidence>
<dbReference type="PANTHER" id="PTHR35007">
    <property type="entry name" value="INTEGRAL MEMBRANE PROTEIN-RELATED"/>
    <property type="match status" value="1"/>
</dbReference>
<keyword evidence="5 6" id="KW-0472">Membrane</keyword>
<feature type="transmembrane region" description="Helical" evidence="6">
    <location>
        <begin position="64"/>
        <end position="83"/>
    </location>
</feature>
<dbReference type="Pfam" id="PF00482">
    <property type="entry name" value="T2SSF"/>
    <property type="match status" value="1"/>
</dbReference>
<evidence type="ECO:0000256" key="5">
    <source>
        <dbReference type="ARBA" id="ARBA00023136"/>
    </source>
</evidence>